<proteinExistence type="inferred from homology"/>
<name>A0A7M7NXG1_STRPU</name>
<accession>A0A7M7NXG1</accession>
<dbReference type="CTD" id="5830"/>
<dbReference type="PANTHER" id="PTHR10130:SF0">
    <property type="entry name" value="GH08708P"/>
    <property type="match status" value="1"/>
</dbReference>
<evidence type="ECO:0000256" key="3">
    <source>
        <dbReference type="ARBA" id="ARBA00005348"/>
    </source>
</evidence>
<keyword evidence="12" id="KW-0576">Peroxisome</keyword>
<dbReference type="GO" id="GO:0005052">
    <property type="term" value="F:peroxisome matrix targeting signal-1 binding"/>
    <property type="evidence" value="ECO:0000318"/>
    <property type="project" value="GO_Central"/>
</dbReference>
<evidence type="ECO:0000256" key="4">
    <source>
        <dbReference type="ARBA" id="ARBA00018416"/>
    </source>
</evidence>
<comment type="function">
    <text evidence="15">In addition to promoting peroxisomal translocation of proteins containing a PTS1 peroxisomal targeting signal, mediates peroxisomal import of proteins containing a C-terminal PTS2-type peroxisomal targeting signal via its interaction with PEX7. Interaction with PEX7 only takes place when PEX7 is associated with cargo proteins containing a PTS2 peroxisomal targeting signal. PEX7 along with PTS2-containing cargo proteins are then translocated through the PEX13-PEX14 docking complex together with PEX5.</text>
</comment>
<dbReference type="Pfam" id="PF13432">
    <property type="entry name" value="TPR_16"/>
    <property type="match status" value="1"/>
</dbReference>
<evidence type="ECO:0000256" key="13">
    <source>
        <dbReference type="ARBA" id="ARBA00030232"/>
    </source>
</evidence>
<feature type="repeat" description="TPR" evidence="17">
    <location>
        <begin position="475"/>
        <end position="508"/>
    </location>
</feature>
<organism evidence="19 20">
    <name type="scientific">Strongylocentrotus purpuratus</name>
    <name type="common">Purple sea urchin</name>
    <dbReference type="NCBI Taxonomy" id="7668"/>
    <lineage>
        <taxon>Eukaryota</taxon>
        <taxon>Metazoa</taxon>
        <taxon>Echinodermata</taxon>
        <taxon>Eleutherozoa</taxon>
        <taxon>Echinozoa</taxon>
        <taxon>Echinoidea</taxon>
        <taxon>Euechinoidea</taxon>
        <taxon>Echinacea</taxon>
        <taxon>Camarodonta</taxon>
        <taxon>Echinidea</taxon>
        <taxon>Strongylocentrotidae</taxon>
        <taxon>Strongylocentrotus</taxon>
    </lineage>
</organism>
<feature type="region of interest" description="Disordered" evidence="18">
    <location>
        <begin position="227"/>
        <end position="249"/>
    </location>
</feature>
<sequence>MWDSQPLDASDVSFHSRQVAAPGGATTSTKTWRGGAGARPFLEAPDHELVNEFLSDQHRHAGPPQTFRMDALLQEMQEIEGMHHRQALAQAPGVADLASRADWAADFLEAEQRRAEEIVDDTDLNWTKDFLDSQREAVGPDIIATTDTKWATEYLDQSDDKLWTEEFNNQTEDARWIDDFKGEQETKDELAQTATQLLGSMDDPKFQSSEFMKFIKKLSDGDLTVDGNEVRNKDGSSVDATAESWSSEFTNQQEYTAEEWARDFDQEKTMPADQEFWEKLQNEWEEMGQKETGDAHPWLDEFNAAQTSDQPYSFESENHLFDHPSPFEEGLKRLKEGDLSNAVLLFEAEVQKNPDHMEAWQYLGTTQAENEQEQAAISALRKCLELSPVNSSALMALAVSYTNEAMQNKALDVLKQWLSSNSKYSSLVNPAGGGLDGATAANQEISSPMMSLSLHKNVQDLYIEAARMAPESVDADVQNGLGVLFNLSQEYDKAVDCFKTALSASPEDALLWNRLGATLANSGRSEEAVDAYHRSLEISPGFVRSRYNLGISCVNLGAHKQAVEHFLQALNLQRSGQGPQGQKSQMSENIWSTLRMAISLMGKVKLYDAADKRDLDLLNNEFSVSK</sequence>
<keyword evidence="8" id="KW-0677">Repeat</keyword>
<dbReference type="EnsemblMetazoa" id="XM_030987006">
    <property type="protein sequence ID" value="XP_030842866"/>
    <property type="gene ID" value="LOC100891185"/>
</dbReference>
<keyword evidence="20" id="KW-1185">Reference proteome</keyword>
<feature type="repeat" description="TPR" evidence="17">
    <location>
        <begin position="357"/>
        <end position="390"/>
    </location>
</feature>
<keyword evidence="5" id="KW-0813">Transport</keyword>
<evidence type="ECO:0000256" key="10">
    <source>
        <dbReference type="ARBA" id="ARBA00022843"/>
    </source>
</evidence>
<evidence type="ECO:0000256" key="18">
    <source>
        <dbReference type="SAM" id="MobiDB-lite"/>
    </source>
</evidence>
<keyword evidence="6" id="KW-0963">Cytoplasm</keyword>
<evidence type="ECO:0000256" key="14">
    <source>
        <dbReference type="ARBA" id="ARBA00032505"/>
    </source>
</evidence>
<dbReference type="InterPro" id="IPR024111">
    <property type="entry name" value="PEX5/PEX5L"/>
</dbReference>
<evidence type="ECO:0000256" key="7">
    <source>
        <dbReference type="ARBA" id="ARBA00022499"/>
    </source>
</evidence>
<evidence type="ECO:0000256" key="12">
    <source>
        <dbReference type="ARBA" id="ARBA00023140"/>
    </source>
</evidence>
<feature type="repeat" description="TPR" evidence="17">
    <location>
        <begin position="509"/>
        <end position="542"/>
    </location>
</feature>
<dbReference type="GO" id="GO:0005829">
    <property type="term" value="C:cytosol"/>
    <property type="evidence" value="ECO:0000318"/>
    <property type="project" value="GO_Central"/>
</dbReference>
<dbReference type="PANTHER" id="PTHR10130">
    <property type="entry name" value="PEROXISOMAL TARGETING SIGNAL 1 RECEPTOR PEX5"/>
    <property type="match status" value="1"/>
</dbReference>
<dbReference type="FunFam" id="1.25.40.10:FF:000034">
    <property type="entry name" value="Peroxisomal biogenesis factor 5 isoform 1"/>
    <property type="match status" value="1"/>
</dbReference>
<dbReference type="GO" id="GO:0005778">
    <property type="term" value="C:peroxisomal membrane"/>
    <property type="evidence" value="ECO:0000318"/>
    <property type="project" value="GO_Central"/>
</dbReference>
<evidence type="ECO:0000256" key="15">
    <source>
        <dbReference type="ARBA" id="ARBA00046072"/>
    </source>
</evidence>
<evidence type="ECO:0000256" key="2">
    <source>
        <dbReference type="ARBA" id="ARBA00004514"/>
    </source>
</evidence>
<dbReference type="GO" id="GO:0016560">
    <property type="term" value="P:protein import into peroxisome matrix, docking"/>
    <property type="evidence" value="ECO:0000318"/>
    <property type="project" value="GO_Central"/>
</dbReference>
<evidence type="ECO:0000256" key="9">
    <source>
        <dbReference type="ARBA" id="ARBA00022803"/>
    </source>
</evidence>
<feature type="repeat" description="TPR" evidence="17">
    <location>
        <begin position="543"/>
        <end position="576"/>
    </location>
</feature>
<evidence type="ECO:0000313" key="20">
    <source>
        <dbReference type="Proteomes" id="UP000007110"/>
    </source>
</evidence>
<dbReference type="SUPFAM" id="SSF48452">
    <property type="entry name" value="TPR-like"/>
    <property type="match status" value="1"/>
</dbReference>
<dbReference type="RefSeq" id="XP_030842866.1">
    <property type="nucleotide sequence ID" value="XM_030987006.1"/>
</dbReference>
<dbReference type="InterPro" id="IPR011990">
    <property type="entry name" value="TPR-like_helical_dom_sf"/>
</dbReference>
<evidence type="ECO:0000256" key="11">
    <source>
        <dbReference type="ARBA" id="ARBA00022927"/>
    </source>
</evidence>
<evidence type="ECO:0000256" key="5">
    <source>
        <dbReference type="ARBA" id="ARBA00022448"/>
    </source>
</evidence>
<evidence type="ECO:0000256" key="6">
    <source>
        <dbReference type="ARBA" id="ARBA00022490"/>
    </source>
</evidence>
<dbReference type="KEGG" id="spu:100891185"/>
<dbReference type="OrthoDB" id="10006023at2759"/>
<keyword evidence="7" id="KW-1017">Isopeptide bond</keyword>
<dbReference type="PROSITE" id="PS50005">
    <property type="entry name" value="TPR"/>
    <property type="match status" value="4"/>
</dbReference>
<reference evidence="20" key="1">
    <citation type="submission" date="2015-02" db="EMBL/GenBank/DDBJ databases">
        <title>Genome sequencing for Strongylocentrotus purpuratus.</title>
        <authorList>
            <person name="Murali S."/>
            <person name="Liu Y."/>
            <person name="Vee V."/>
            <person name="English A."/>
            <person name="Wang M."/>
            <person name="Skinner E."/>
            <person name="Han Y."/>
            <person name="Muzny D.M."/>
            <person name="Worley K.C."/>
            <person name="Gibbs R.A."/>
        </authorList>
    </citation>
    <scope>NUCLEOTIDE SEQUENCE</scope>
</reference>
<protein>
    <recommendedName>
        <fullName evidence="4">Peroxisomal targeting signal 1 receptor</fullName>
    </recommendedName>
    <alternativeName>
        <fullName evidence="13">PTS1-BP</fullName>
    </alternativeName>
    <alternativeName>
        <fullName evidence="14">Peroxin-5</fullName>
    </alternativeName>
</protein>
<comment type="function">
    <text evidence="16">Receptor that mediates peroxisomal import of proteins containing a C-terminal PTS1-type tripeptide peroxisomal targeting signal (SKL-type). Binds to cargo proteins containing a PTS1 peroxisomal targeting signal in the cytosol, and translocates them into the peroxisome matrix by passing through the PEX13-PEX14 docking complex along with cargo proteins. PEX5 receptor is then retrotranslocated into the cytosol, leading to release of bound cargo in the peroxisome matrix, and reset for a subsequent peroxisome import cycle.</text>
</comment>
<dbReference type="GO" id="GO:0005782">
    <property type="term" value="C:peroxisomal matrix"/>
    <property type="evidence" value="ECO:0007669"/>
    <property type="project" value="UniProtKB-SubCell"/>
</dbReference>
<evidence type="ECO:0000256" key="1">
    <source>
        <dbReference type="ARBA" id="ARBA00004253"/>
    </source>
</evidence>
<dbReference type="OMA" id="NYRMKGP"/>
<keyword evidence="11" id="KW-0653">Protein transport</keyword>
<dbReference type="AlphaFoldDB" id="A0A7M7NXG1"/>
<dbReference type="Proteomes" id="UP000007110">
    <property type="component" value="Unassembled WGS sequence"/>
</dbReference>
<reference evidence="19" key="2">
    <citation type="submission" date="2021-01" db="UniProtKB">
        <authorList>
            <consortium name="EnsemblMetazoa"/>
        </authorList>
    </citation>
    <scope>IDENTIFICATION</scope>
</reference>
<dbReference type="GeneID" id="100891185"/>
<evidence type="ECO:0000256" key="17">
    <source>
        <dbReference type="PROSITE-ProRule" id="PRU00339"/>
    </source>
</evidence>
<feature type="region of interest" description="Disordered" evidence="18">
    <location>
        <begin position="1"/>
        <end position="34"/>
    </location>
</feature>
<dbReference type="InterPro" id="IPR019734">
    <property type="entry name" value="TPR_rpt"/>
</dbReference>
<evidence type="ECO:0000313" key="19">
    <source>
        <dbReference type="EnsemblMetazoa" id="XP_030842866"/>
    </source>
</evidence>
<keyword evidence="9 17" id="KW-0802">TPR repeat</keyword>
<dbReference type="Gene3D" id="1.25.40.10">
    <property type="entry name" value="Tetratricopeptide repeat domain"/>
    <property type="match status" value="1"/>
</dbReference>
<keyword evidence="10" id="KW-0832">Ubl conjugation</keyword>
<evidence type="ECO:0000256" key="16">
    <source>
        <dbReference type="ARBA" id="ARBA00046106"/>
    </source>
</evidence>
<dbReference type="Pfam" id="PF13424">
    <property type="entry name" value="TPR_12"/>
    <property type="match status" value="1"/>
</dbReference>
<comment type="subcellular location">
    <subcellularLocation>
        <location evidence="2">Cytoplasm</location>
        <location evidence="2">Cytosol</location>
    </subcellularLocation>
    <subcellularLocation>
        <location evidence="1">Peroxisome matrix</location>
    </subcellularLocation>
</comment>
<evidence type="ECO:0000256" key="8">
    <source>
        <dbReference type="ARBA" id="ARBA00022737"/>
    </source>
</evidence>
<dbReference type="SMART" id="SM00028">
    <property type="entry name" value="TPR"/>
    <property type="match status" value="5"/>
</dbReference>
<dbReference type="InParanoid" id="A0A7M7NXG1"/>
<comment type="similarity">
    <text evidence="3">Belongs to the peroxisomal targeting signal receptor family.</text>
</comment>